<evidence type="ECO:0000313" key="4">
    <source>
        <dbReference type="Proteomes" id="UP001183629"/>
    </source>
</evidence>
<feature type="region of interest" description="Disordered" evidence="1">
    <location>
        <begin position="1"/>
        <end position="59"/>
    </location>
</feature>
<comment type="caution">
    <text evidence="3">The sequence shown here is derived from an EMBL/GenBank/DDBJ whole genome shotgun (WGS) entry which is preliminary data.</text>
</comment>
<protein>
    <recommendedName>
        <fullName evidence="5">Peptidase MA-like domain-containing protein</fullName>
    </recommendedName>
</protein>
<organism evidence="3 4">
    <name type="scientific">Catenuloplanes niger</name>
    <dbReference type="NCBI Taxonomy" id="587534"/>
    <lineage>
        <taxon>Bacteria</taxon>
        <taxon>Bacillati</taxon>
        <taxon>Actinomycetota</taxon>
        <taxon>Actinomycetes</taxon>
        <taxon>Micromonosporales</taxon>
        <taxon>Micromonosporaceae</taxon>
        <taxon>Catenuloplanes</taxon>
    </lineage>
</organism>
<dbReference type="Proteomes" id="UP001183629">
    <property type="component" value="Unassembled WGS sequence"/>
</dbReference>
<dbReference type="AlphaFoldDB" id="A0AAE3ZSN1"/>
<dbReference type="RefSeq" id="WP_310416899.1">
    <property type="nucleotide sequence ID" value="NZ_JAVDYC010000001.1"/>
</dbReference>
<keyword evidence="2" id="KW-1133">Transmembrane helix</keyword>
<keyword evidence="2" id="KW-0812">Transmembrane</keyword>
<proteinExistence type="predicted"/>
<feature type="compositionally biased region" description="Pro residues" evidence="1">
    <location>
        <begin position="1"/>
        <end position="18"/>
    </location>
</feature>
<accession>A0AAE3ZSN1</accession>
<keyword evidence="4" id="KW-1185">Reference proteome</keyword>
<reference evidence="3 4" key="1">
    <citation type="submission" date="2023-07" db="EMBL/GenBank/DDBJ databases">
        <title>Sequencing the genomes of 1000 actinobacteria strains.</title>
        <authorList>
            <person name="Klenk H.-P."/>
        </authorList>
    </citation>
    <scope>NUCLEOTIDE SEQUENCE [LARGE SCALE GENOMIC DNA]</scope>
    <source>
        <strain evidence="3 4">DSM 44711</strain>
    </source>
</reference>
<gene>
    <name evidence="3" type="ORF">J2S44_004315</name>
</gene>
<feature type="transmembrane region" description="Helical" evidence="2">
    <location>
        <begin position="87"/>
        <end position="109"/>
    </location>
</feature>
<evidence type="ECO:0000313" key="3">
    <source>
        <dbReference type="EMBL" id="MDR7324065.1"/>
    </source>
</evidence>
<evidence type="ECO:0000256" key="2">
    <source>
        <dbReference type="SAM" id="Phobius"/>
    </source>
</evidence>
<evidence type="ECO:0008006" key="5">
    <source>
        <dbReference type="Google" id="ProtNLM"/>
    </source>
</evidence>
<evidence type="ECO:0000256" key="1">
    <source>
        <dbReference type="SAM" id="MobiDB-lite"/>
    </source>
</evidence>
<name>A0AAE3ZSN1_9ACTN</name>
<dbReference type="EMBL" id="JAVDYC010000001">
    <property type="protein sequence ID" value="MDR7324065.1"/>
    <property type="molecule type" value="Genomic_DNA"/>
</dbReference>
<keyword evidence="2" id="KW-0472">Membrane</keyword>
<sequence>MTPARPGPPVIPAQPGPPAAETQAPTYPGPAAIPVQPGAAPAWGRSPLADSVPDDYPFPRLPEFDSIPADWYGPPPPPPRKRRGRTAVVVLAVFAALAAATAVAVYPVLSGRDADATAAPAVTGPPASPAPSALSYERVPWIRYQIDAALQAQAAALLAGDENGFLAPVAEGSTELTRDLRRRFETLRAMQVTGWSEEMIGEPTPVTGRGGRDEWRVVVDLRHCFVVPGCTVDGLRAETRWVETPAQGLRMVAFAPSESEENGPRPWEVTNLTVAVGPRTVVGVTPKYAKRLPELQKQAEAAALVADRYVRGDAGPVDRYRIFMADGKEWQRWYGGEDLEWAAGFAVPTGAARLDVVLNLSEMAEDYIDDTLRHELAHVATLRAADYSDDDDFWWMIEGIADYVDEIGVPVADYEEAELVARYADEVDMKSGVVVPPPDADTEDWQVAARYGVGYYAVRRISERFGEPAMLAFFDAVVRDGKSLKDAAPATLGKDWDDVNRDCLAYLKEVT</sequence>